<keyword evidence="2" id="KW-1185">Reference proteome</keyword>
<reference evidence="1 2" key="1">
    <citation type="submission" date="2021-01" db="EMBL/GenBank/DDBJ databases">
        <title>Whole genome shotgun sequence of Catellatospora citrea NBRC 14495.</title>
        <authorList>
            <person name="Komaki H."/>
            <person name="Tamura T."/>
        </authorList>
    </citation>
    <scope>NUCLEOTIDE SEQUENCE [LARGE SCALE GENOMIC DNA]</scope>
    <source>
        <strain evidence="1 2">NBRC 14495</strain>
    </source>
</reference>
<proteinExistence type="predicted"/>
<dbReference type="Proteomes" id="UP000659904">
    <property type="component" value="Unassembled WGS sequence"/>
</dbReference>
<organism evidence="1 2">
    <name type="scientific">Catellatospora citrea</name>
    <dbReference type="NCBI Taxonomy" id="53366"/>
    <lineage>
        <taxon>Bacteria</taxon>
        <taxon>Bacillati</taxon>
        <taxon>Actinomycetota</taxon>
        <taxon>Actinomycetes</taxon>
        <taxon>Micromonosporales</taxon>
        <taxon>Micromonosporaceae</taxon>
        <taxon>Catellatospora</taxon>
    </lineage>
</organism>
<sequence>MFVRNRSPRQPERLYEALATATGHTTSFYHVMEGEVLGTEAKSPPEGM</sequence>
<dbReference type="AlphaFoldDB" id="A0A8J3KHE7"/>
<evidence type="ECO:0000313" key="1">
    <source>
        <dbReference type="EMBL" id="GIG03222.1"/>
    </source>
</evidence>
<comment type="caution">
    <text evidence="1">The sequence shown here is derived from an EMBL/GenBank/DDBJ whole genome shotgun (WGS) entry which is preliminary data.</text>
</comment>
<accession>A0A8J3KHE7</accession>
<evidence type="ECO:0000313" key="2">
    <source>
        <dbReference type="Proteomes" id="UP000659904"/>
    </source>
</evidence>
<gene>
    <name evidence="1" type="ORF">Cci01nite_83150</name>
</gene>
<protein>
    <submittedName>
        <fullName evidence="1">Uncharacterized protein</fullName>
    </submittedName>
</protein>
<dbReference type="RefSeq" id="WP_203832356.1">
    <property type="nucleotide sequence ID" value="NZ_BONH01000080.1"/>
</dbReference>
<name>A0A8J3KHE7_9ACTN</name>
<dbReference type="EMBL" id="BONH01000080">
    <property type="protein sequence ID" value="GIG03222.1"/>
    <property type="molecule type" value="Genomic_DNA"/>
</dbReference>